<evidence type="ECO:0000256" key="4">
    <source>
        <dbReference type="ARBA" id="ARBA00023014"/>
    </source>
</evidence>
<protein>
    <submittedName>
        <fullName evidence="6">Fe-S cluster domain protein</fullName>
    </submittedName>
</protein>
<name>A8ZSI2_DESOH</name>
<dbReference type="PROSITE" id="PS51656">
    <property type="entry name" value="4FE4S"/>
    <property type="match status" value="1"/>
</dbReference>
<dbReference type="Proteomes" id="UP000008561">
    <property type="component" value="Chromosome"/>
</dbReference>
<keyword evidence="4" id="KW-0411">Iron-sulfur</keyword>
<reference evidence="6 7" key="1">
    <citation type="submission" date="2007-10" db="EMBL/GenBank/DDBJ databases">
        <title>Complete sequence of Desulfococcus oleovorans Hxd3.</title>
        <authorList>
            <consortium name="US DOE Joint Genome Institute"/>
            <person name="Copeland A."/>
            <person name="Lucas S."/>
            <person name="Lapidus A."/>
            <person name="Barry K."/>
            <person name="Glavina del Rio T."/>
            <person name="Dalin E."/>
            <person name="Tice H."/>
            <person name="Pitluck S."/>
            <person name="Kiss H."/>
            <person name="Brettin T."/>
            <person name="Bruce D."/>
            <person name="Detter J.C."/>
            <person name="Han C."/>
            <person name="Schmutz J."/>
            <person name="Larimer F."/>
            <person name="Land M."/>
            <person name="Hauser L."/>
            <person name="Kyrpides N."/>
            <person name="Kim E."/>
            <person name="Wawrik B."/>
            <person name="Richardson P."/>
        </authorList>
    </citation>
    <scope>NUCLEOTIDE SEQUENCE [LARGE SCALE GENOMIC DNA]</scope>
    <source>
        <strain evidence="7">DSM 6200 / JCM 39069 / Hxd3</strain>
    </source>
</reference>
<keyword evidence="1" id="KW-0004">4Fe-4S</keyword>
<dbReference type="RefSeq" id="WP_012175331.1">
    <property type="nucleotide sequence ID" value="NC_009943.1"/>
</dbReference>
<keyword evidence="3" id="KW-0408">Iron</keyword>
<evidence type="ECO:0000256" key="2">
    <source>
        <dbReference type="ARBA" id="ARBA00022723"/>
    </source>
</evidence>
<evidence type="ECO:0000256" key="1">
    <source>
        <dbReference type="ARBA" id="ARBA00022485"/>
    </source>
</evidence>
<dbReference type="STRING" id="96561.Dole_1915"/>
<sequence>MSSFKTVMDVFKLLDKSNCRACNEKTCLAFAAAVFQGKRPLSDCPRLDAETLRQYDGFVEKKPTISDGMDDFVAQLKKQIRQIDLAEAARRVGGVFANGRLTLKVMGKDFHIYSDGKMASEIHVNPWVAIPLLIYVMESAGLPVSGEWVPFRELKNGAERNGLFVQRCEQPLKKVADTYTNLFEDMVHLFNGQRVENLYEADISIVLYPLPLVPILICYWKPDEGLESSLNIFFDRTVEKNLGVDPLYSIIAGIVQMFEKISLRHGVPGA</sequence>
<dbReference type="AlphaFoldDB" id="A8ZSI2"/>
<dbReference type="eggNOG" id="COG1456">
    <property type="taxonomic scope" value="Bacteria"/>
</dbReference>
<gene>
    <name evidence="6" type="ordered locus">Dole_1915</name>
</gene>
<dbReference type="Pfam" id="PF04060">
    <property type="entry name" value="FeS"/>
    <property type="match status" value="1"/>
</dbReference>
<dbReference type="InterPro" id="IPR007202">
    <property type="entry name" value="4Fe-4S_dom"/>
</dbReference>
<feature type="domain" description="4Fe-4S" evidence="5">
    <location>
        <begin position="1"/>
        <end position="61"/>
    </location>
</feature>
<dbReference type="GO" id="GO:0046872">
    <property type="term" value="F:metal ion binding"/>
    <property type="evidence" value="ECO:0007669"/>
    <property type="project" value="UniProtKB-KW"/>
</dbReference>
<organism evidence="6 7">
    <name type="scientific">Desulfosudis oleivorans (strain DSM 6200 / JCM 39069 / Hxd3)</name>
    <name type="common">Desulfococcus oleovorans</name>
    <dbReference type="NCBI Taxonomy" id="96561"/>
    <lineage>
        <taxon>Bacteria</taxon>
        <taxon>Pseudomonadati</taxon>
        <taxon>Thermodesulfobacteriota</taxon>
        <taxon>Desulfobacteria</taxon>
        <taxon>Desulfobacterales</taxon>
        <taxon>Desulfosudaceae</taxon>
        <taxon>Desulfosudis</taxon>
    </lineage>
</organism>
<dbReference type="KEGG" id="dol:Dole_1915"/>
<keyword evidence="2" id="KW-0479">Metal-binding</keyword>
<evidence type="ECO:0000259" key="5">
    <source>
        <dbReference type="PROSITE" id="PS51656"/>
    </source>
</evidence>
<evidence type="ECO:0000256" key="3">
    <source>
        <dbReference type="ARBA" id="ARBA00023004"/>
    </source>
</evidence>
<evidence type="ECO:0000313" key="6">
    <source>
        <dbReference type="EMBL" id="ABW67719.1"/>
    </source>
</evidence>
<proteinExistence type="predicted"/>
<evidence type="ECO:0000313" key="7">
    <source>
        <dbReference type="Proteomes" id="UP000008561"/>
    </source>
</evidence>
<keyword evidence="7" id="KW-1185">Reference proteome</keyword>
<dbReference type="InterPro" id="IPR024264">
    <property type="entry name" value="DUF3786"/>
</dbReference>
<dbReference type="Pfam" id="PF12654">
    <property type="entry name" value="DUF3786"/>
    <property type="match status" value="1"/>
</dbReference>
<dbReference type="HOGENOM" id="CLU_1044810_0_0_7"/>
<dbReference type="Gene3D" id="1.10.15.40">
    <property type="entry name" value="Electron transport complex subunit B, putative Fe-S cluster"/>
    <property type="match status" value="1"/>
</dbReference>
<dbReference type="EMBL" id="CP000859">
    <property type="protein sequence ID" value="ABW67719.1"/>
    <property type="molecule type" value="Genomic_DNA"/>
</dbReference>
<accession>A8ZSI2</accession>
<dbReference type="GO" id="GO:0051539">
    <property type="term" value="F:4 iron, 4 sulfur cluster binding"/>
    <property type="evidence" value="ECO:0007669"/>
    <property type="project" value="UniProtKB-KW"/>
</dbReference>